<dbReference type="Gene3D" id="1.10.357.10">
    <property type="entry name" value="Tetracycline Repressor, domain 2"/>
    <property type="match status" value="1"/>
</dbReference>
<keyword evidence="2 4" id="KW-0238">DNA-binding</keyword>
<keyword evidence="1" id="KW-0805">Transcription regulation</keyword>
<evidence type="ECO:0000313" key="8">
    <source>
        <dbReference type="Proteomes" id="UP000594480"/>
    </source>
</evidence>
<evidence type="ECO:0000256" key="3">
    <source>
        <dbReference type="ARBA" id="ARBA00023163"/>
    </source>
</evidence>
<feature type="DNA-binding region" description="H-T-H motif" evidence="4">
    <location>
        <begin position="36"/>
        <end position="55"/>
    </location>
</feature>
<evidence type="ECO:0000256" key="1">
    <source>
        <dbReference type="ARBA" id="ARBA00023015"/>
    </source>
</evidence>
<keyword evidence="3" id="KW-0804">Transcription</keyword>
<dbReference type="Proteomes" id="UP000594480">
    <property type="component" value="Chromosome"/>
</dbReference>
<feature type="compositionally biased region" description="Low complexity" evidence="5">
    <location>
        <begin position="254"/>
        <end position="269"/>
    </location>
</feature>
<dbReference type="InterPro" id="IPR041583">
    <property type="entry name" value="TetR_C_31"/>
</dbReference>
<accession>A0A7S8MVR4</accession>
<protein>
    <submittedName>
        <fullName evidence="7">TetR family transcriptional regulator</fullName>
    </submittedName>
</protein>
<dbReference type="PROSITE" id="PS50977">
    <property type="entry name" value="HTH_TETR_2"/>
    <property type="match status" value="1"/>
</dbReference>
<name>A0A7S8MVR4_9MICO</name>
<dbReference type="SUPFAM" id="SSF46689">
    <property type="entry name" value="Homeodomain-like"/>
    <property type="match status" value="1"/>
</dbReference>
<evidence type="ECO:0000256" key="4">
    <source>
        <dbReference type="PROSITE-ProRule" id="PRU00335"/>
    </source>
</evidence>
<evidence type="ECO:0000259" key="6">
    <source>
        <dbReference type="PROSITE" id="PS50977"/>
    </source>
</evidence>
<proteinExistence type="predicted"/>
<dbReference type="PANTHER" id="PTHR30055:SF234">
    <property type="entry name" value="HTH-TYPE TRANSCRIPTIONAL REGULATOR BETI"/>
    <property type="match status" value="1"/>
</dbReference>
<feature type="domain" description="HTH tetR-type" evidence="6">
    <location>
        <begin position="13"/>
        <end position="73"/>
    </location>
</feature>
<dbReference type="EMBL" id="CP064760">
    <property type="protein sequence ID" value="QPE03878.1"/>
    <property type="molecule type" value="Genomic_DNA"/>
</dbReference>
<evidence type="ECO:0000313" key="7">
    <source>
        <dbReference type="EMBL" id="QPE03878.1"/>
    </source>
</evidence>
<keyword evidence="8" id="KW-1185">Reference proteome</keyword>
<dbReference type="KEGG" id="msf:IT882_11495"/>
<dbReference type="AlphaFoldDB" id="A0A7S8MVR4"/>
<dbReference type="GO" id="GO:0003700">
    <property type="term" value="F:DNA-binding transcription factor activity"/>
    <property type="evidence" value="ECO:0007669"/>
    <property type="project" value="TreeGrafter"/>
</dbReference>
<dbReference type="InterPro" id="IPR009057">
    <property type="entry name" value="Homeodomain-like_sf"/>
</dbReference>
<dbReference type="InterPro" id="IPR050109">
    <property type="entry name" value="HTH-type_TetR-like_transc_reg"/>
</dbReference>
<reference evidence="7 8" key="1">
    <citation type="submission" date="2020-11" db="EMBL/GenBank/DDBJ databases">
        <title>Amino acid is mineralized and recycled by bacteria in oceanic microbiome.</title>
        <authorList>
            <person name="Zheng L.Y."/>
        </authorList>
    </citation>
    <scope>NUCLEOTIDE SEQUENCE [LARGE SCALE GENOMIC DNA]</scope>
    <source>
        <strain evidence="7 8">A32-1</strain>
    </source>
</reference>
<feature type="compositionally biased region" description="Polar residues" evidence="5">
    <location>
        <begin position="241"/>
        <end position="251"/>
    </location>
</feature>
<dbReference type="InterPro" id="IPR001647">
    <property type="entry name" value="HTH_TetR"/>
</dbReference>
<evidence type="ECO:0000256" key="2">
    <source>
        <dbReference type="ARBA" id="ARBA00023125"/>
    </source>
</evidence>
<gene>
    <name evidence="7" type="ORF">IT882_11495</name>
</gene>
<dbReference type="RefSeq" id="WP_195691969.1">
    <property type="nucleotide sequence ID" value="NZ_CP064760.1"/>
</dbReference>
<dbReference type="PRINTS" id="PR00455">
    <property type="entry name" value="HTHTETR"/>
</dbReference>
<dbReference type="PANTHER" id="PTHR30055">
    <property type="entry name" value="HTH-TYPE TRANSCRIPTIONAL REGULATOR RUTR"/>
    <property type="match status" value="1"/>
</dbReference>
<dbReference type="GO" id="GO:0000976">
    <property type="term" value="F:transcription cis-regulatory region binding"/>
    <property type="evidence" value="ECO:0007669"/>
    <property type="project" value="TreeGrafter"/>
</dbReference>
<organism evidence="7 8">
    <name type="scientific">Microbacterium schleiferi</name>
    <dbReference type="NCBI Taxonomy" id="69362"/>
    <lineage>
        <taxon>Bacteria</taxon>
        <taxon>Bacillati</taxon>
        <taxon>Actinomycetota</taxon>
        <taxon>Actinomycetes</taxon>
        <taxon>Micrococcales</taxon>
        <taxon>Microbacteriaceae</taxon>
        <taxon>Microbacterium</taxon>
    </lineage>
</organism>
<sequence>MAESSVSPGAKGAHRKALIIDAALTIVGRDGLGQLSMRSLAAEAGVPLGAIGYYFENKRALILETFDAHSRRELERVIGAIASMGRAASPQKLAEVLIDFVLDGLRNTQWRLVAEYEYLLEASRMPELARASTLWQQSLRIAVADAVERLGSHHPGADAQVILAVLVGLEVENLTGKPPAARSEQTSSARSGTPSMARAPRGPVQPPATRGVTQPPMAEGQPSPPIGGFRREAGHMPNAARTPSLTTTPARTLSPRARAGSASDAASQP</sequence>
<evidence type="ECO:0000256" key="5">
    <source>
        <dbReference type="SAM" id="MobiDB-lite"/>
    </source>
</evidence>
<feature type="compositionally biased region" description="Polar residues" evidence="5">
    <location>
        <begin position="183"/>
        <end position="194"/>
    </location>
</feature>
<feature type="region of interest" description="Disordered" evidence="5">
    <location>
        <begin position="176"/>
        <end position="269"/>
    </location>
</feature>
<dbReference type="Pfam" id="PF17940">
    <property type="entry name" value="TetR_C_31"/>
    <property type="match status" value="1"/>
</dbReference>
<dbReference type="Pfam" id="PF00440">
    <property type="entry name" value="TetR_N"/>
    <property type="match status" value="1"/>
</dbReference>